<name>A0AAW0GNR1_9APHY</name>
<evidence type="ECO:0000313" key="2">
    <source>
        <dbReference type="EMBL" id="KAK7691239.1"/>
    </source>
</evidence>
<evidence type="ECO:0000256" key="1">
    <source>
        <dbReference type="SAM" id="MobiDB-lite"/>
    </source>
</evidence>
<sequence>MFSADQNCHIVGGDITRDTCSTDSIQLLSIPAKQLMYNPYFNQQYEVTFSNGQPGMGEPSDEPPVASHPYFQNHTPGPTDMSARVNAYDAYLPVLQQIELKEFEDTSFVPNSTQCFDYGLPPLPISDQSPISPWSTPSSHSHTSITPLLEASSLSPSSAHSSPFSYTSSSPSPYFPTSCLFAPPNPPPASSQHSHLSPPYATHDLSPAHYPAQFPQGIFYSGCAQQGSQQGSLPIGDSGNGSRANTDYRFLTPPRLRVPQRIEAKSNDSFQVDFTIDGIPGIRLKDAVKHIDEIGLDGAHDMVFRSQGSRQIWLVLTWPGYERVGLYVPVQDNKSHLTRAKFANLISARLEKKLKWLSQRKIAPEFAPWKIHRSGISFDKLWLVSVKLAAANMWVAELEVDTA</sequence>
<evidence type="ECO:0000313" key="3">
    <source>
        <dbReference type="Proteomes" id="UP001385951"/>
    </source>
</evidence>
<proteinExistence type="predicted"/>
<comment type="caution">
    <text evidence="2">The sequence shown here is derived from an EMBL/GenBank/DDBJ whole genome shotgun (WGS) entry which is preliminary data.</text>
</comment>
<protein>
    <submittedName>
        <fullName evidence="2">Uncharacterized protein</fullName>
    </submittedName>
</protein>
<accession>A0AAW0GNR1</accession>
<dbReference type="Proteomes" id="UP001385951">
    <property type="component" value="Unassembled WGS sequence"/>
</dbReference>
<gene>
    <name evidence="2" type="ORF">QCA50_006342</name>
</gene>
<keyword evidence="3" id="KW-1185">Reference proteome</keyword>
<dbReference type="EMBL" id="JASBNA010000006">
    <property type="protein sequence ID" value="KAK7691239.1"/>
    <property type="molecule type" value="Genomic_DNA"/>
</dbReference>
<dbReference type="AlphaFoldDB" id="A0AAW0GNR1"/>
<feature type="region of interest" description="Disordered" evidence="1">
    <location>
        <begin position="185"/>
        <end position="204"/>
    </location>
</feature>
<organism evidence="2 3">
    <name type="scientific">Cerrena zonata</name>
    <dbReference type="NCBI Taxonomy" id="2478898"/>
    <lineage>
        <taxon>Eukaryota</taxon>
        <taxon>Fungi</taxon>
        <taxon>Dikarya</taxon>
        <taxon>Basidiomycota</taxon>
        <taxon>Agaricomycotina</taxon>
        <taxon>Agaricomycetes</taxon>
        <taxon>Polyporales</taxon>
        <taxon>Cerrenaceae</taxon>
        <taxon>Cerrena</taxon>
    </lineage>
</organism>
<reference evidence="2 3" key="1">
    <citation type="submission" date="2022-09" db="EMBL/GenBank/DDBJ databases">
        <authorList>
            <person name="Palmer J.M."/>
        </authorList>
    </citation>
    <scope>NUCLEOTIDE SEQUENCE [LARGE SCALE GENOMIC DNA]</scope>
    <source>
        <strain evidence="2 3">DSM 7382</strain>
    </source>
</reference>